<evidence type="ECO:0000256" key="3">
    <source>
        <dbReference type="ARBA" id="ARBA00010042"/>
    </source>
</evidence>
<comment type="similarity">
    <text evidence="3">Belongs to the INCENP family.</text>
</comment>
<dbReference type="AlphaFoldDB" id="A0A9N8YT60"/>
<evidence type="ECO:0000259" key="8">
    <source>
        <dbReference type="Pfam" id="PF03941"/>
    </source>
</evidence>
<dbReference type="EMBL" id="CAJVPQ010000089">
    <property type="protein sequence ID" value="CAG8444893.1"/>
    <property type="molecule type" value="Genomic_DNA"/>
</dbReference>
<evidence type="ECO:0000256" key="5">
    <source>
        <dbReference type="ARBA" id="ARBA00023212"/>
    </source>
</evidence>
<sequence>MAITNKVFKESESWLTKERQKFENFAEEKFQKFSTEYQQEVDWLRDYLQEIVFRTTKVENLKKNELLEIPNQLKDKHEIEPRESLTVPTLITRERSQIMRNNVEIVNTSSGGVTQQLKRFVVKHTPKLKPEKPEIKSLVLAAAAAKREKEEQDKRLVRAKEWEKARQRRQEEQQKRLQSLKNRDDELKKKVNVISDAKRKDTDLMRKKKIDNNKISKDTIQNQTGQNQKELDRTAHTNENTSVIFSKKVQLYDQLKRLGLNKKQIELPEIDSDEDEKVEIKNKRLRKDWEQSPELKAALMHQSSIDPETIFGKILPLNIDEREYRLRPRSSSANWSGLDALTEEEELEYKIHMGFL</sequence>
<evidence type="ECO:0000256" key="6">
    <source>
        <dbReference type="ARBA" id="ARBA00023242"/>
    </source>
</evidence>
<evidence type="ECO:0000313" key="10">
    <source>
        <dbReference type="Proteomes" id="UP000789570"/>
    </source>
</evidence>
<protein>
    <submittedName>
        <fullName evidence="9">2571_t:CDS:1</fullName>
    </submittedName>
</protein>
<dbReference type="GO" id="GO:0005634">
    <property type="term" value="C:nucleus"/>
    <property type="evidence" value="ECO:0007669"/>
    <property type="project" value="UniProtKB-SubCell"/>
</dbReference>
<reference evidence="9" key="1">
    <citation type="submission" date="2021-06" db="EMBL/GenBank/DDBJ databases">
        <authorList>
            <person name="Kallberg Y."/>
            <person name="Tangrot J."/>
            <person name="Rosling A."/>
        </authorList>
    </citation>
    <scope>NUCLEOTIDE SEQUENCE</scope>
    <source>
        <strain evidence="9">UK204</strain>
    </source>
</reference>
<dbReference type="Pfam" id="PF03941">
    <property type="entry name" value="INCENP_ARK-bind"/>
    <property type="match status" value="1"/>
</dbReference>
<dbReference type="InterPro" id="IPR005635">
    <property type="entry name" value="Inner_centromere_prot_ARK-bd"/>
</dbReference>
<evidence type="ECO:0000256" key="2">
    <source>
        <dbReference type="ARBA" id="ARBA00004186"/>
    </source>
</evidence>
<feature type="region of interest" description="Disordered" evidence="7">
    <location>
        <begin position="162"/>
        <end position="184"/>
    </location>
</feature>
<keyword evidence="6" id="KW-0539">Nucleus</keyword>
<accession>A0A9N8YT60</accession>
<keyword evidence="10" id="KW-1185">Reference proteome</keyword>
<keyword evidence="4" id="KW-0963">Cytoplasm</keyword>
<evidence type="ECO:0000256" key="4">
    <source>
        <dbReference type="ARBA" id="ARBA00022490"/>
    </source>
</evidence>
<organism evidence="9 10">
    <name type="scientific">Funneliformis caledonium</name>
    <dbReference type="NCBI Taxonomy" id="1117310"/>
    <lineage>
        <taxon>Eukaryota</taxon>
        <taxon>Fungi</taxon>
        <taxon>Fungi incertae sedis</taxon>
        <taxon>Mucoromycota</taxon>
        <taxon>Glomeromycotina</taxon>
        <taxon>Glomeromycetes</taxon>
        <taxon>Glomerales</taxon>
        <taxon>Glomeraceae</taxon>
        <taxon>Funneliformis</taxon>
    </lineage>
</organism>
<proteinExistence type="inferred from homology"/>
<comment type="subcellular location">
    <subcellularLocation>
        <location evidence="2">Cytoplasm</location>
        <location evidence="2">Cytoskeleton</location>
        <location evidence="2">Spindle</location>
    </subcellularLocation>
    <subcellularLocation>
        <location evidence="1">Nucleus</location>
    </subcellularLocation>
</comment>
<comment type="caution">
    <text evidence="9">The sequence shown here is derived from an EMBL/GenBank/DDBJ whole genome shotgun (WGS) entry which is preliminary data.</text>
</comment>
<keyword evidence="5" id="KW-0206">Cytoskeleton</keyword>
<dbReference type="GO" id="GO:0005819">
    <property type="term" value="C:spindle"/>
    <property type="evidence" value="ECO:0007669"/>
    <property type="project" value="UniProtKB-SubCell"/>
</dbReference>
<name>A0A9N8YT60_9GLOM</name>
<evidence type="ECO:0000313" key="9">
    <source>
        <dbReference type="EMBL" id="CAG8444893.1"/>
    </source>
</evidence>
<dbReference type="OrthoDB" id="6123at2759"/>
<feature type="domain" description="Inner centromere protein ARK-binding" evidence="8">
    <location>
        <begin position="269"/>
        <end position="321"/>
    </location>
</feature>
<evidence type="ECO:0000256" key="1">
    <source>
        <dbReference type="ARBA" id="ARBA00004123"/>
    </source>
</evidence>
<dbReference type="Proteomes" id="UP000789570">
    <property type="component" value="Unassembled WGS sequence"/>
</dbReference>
<evidence type="ECO:0000256" key="7">
    <source>
        <dbReference type="SAM" id="MobiDB-lite"/>
    </source>
</evidence>
<gene>
    <name evidence="9" type="ORF">FCALED_LOCUS824</name>
</gene>